<keyword evidence="7" id="KW-0010">Activator</keyword>
<dbReference type="Gene3D" id="3.30.50.10">
    <property type="entry name" value="Erythroid Transcription Factor GATA-1, subunit A"/>
    <property type="match status" value="1"/>
</dbReference>
<evidence type="ECO:0000256" key="5">
    <source>
        <dbReference type="ARBA" id="ARBA00023015"/>
    </source>
</evidence>
<dbReference type="InterPro" id="IPR013088">
    <property type="entry name" value="Znf_NHR/GATA"/>
</dbReference>
<evidence type="ECO:0000256" key="9">
    <source>
        <dbReference type="ARBA" id="ARBA00023242"/>
    </source>
</evidence>
<feature type="region of interest" description="Disordered" evidence="11">
    <location>
        <begin position="189"/>
        <end position="308"/>
    </location>
</feature>
<dbReference type="InterPro" id="IPR000679">
    <property type="entry name" value="Znf_GATA"/>
</dbReference>
<dbReference type="SMART" id="SM00401">
    <property type="entry name" value="ZnF_GATA"/>
    <property type="match status" value="1"/>
</dbReference>
<keyword evidence="9" id="KW-0539">Nucleus</keyword>
<evidence type="ECO:0000313" key="13">
    <source>
        <dbReference type="EMBL" id="SPD01798.1"/>
    </source>
</evidence>
<evidence type="ECO:0000256" key="6">
    <source>
        <dbReference type="ARBA" id="ARBA00023125"/>
    </source>
</evidence>
<evidence type="ECO:0000256" key="11">
    <source>
        <dbReference type="SAM" id="MobiDB-lite"/>
    </source>
</evidence>
<dbReference type="PANTHER" id="PTHR45658:SF92">
    <property type="entry name" value="GATA TRANSCRIPTION FACTOR 5"/>
    <property type="match status" value="1"/>
</dbReference>
<reference evidence="13" key="1">
    <citation type="submission" date="2018-02" db="EMBL/GenBank/DDBJ databases">
        <authorList>
            <person name="Cohen D.B."/>
            <person name="Kent A.D."/>
        </authorList>
    </citation>
    <scope>NUCLEOTIDE SEQUENCE</scope>
</reference>
<evidence type="ECO:0000256" key="3">
    <source>
        <dbReference type="ARBA" id="ARBA00022771"/>
    </source>
</evidence>
<dbReference type="PROSITE" id="PS00344">
    <property type="entry name" value="GATA_ZN_FINGER_1"/>
    <property type="match status" value="1"/>
</dbReference>
<evidence type="ECO:0000256" key="10">
    <source>
        <dbReference type="PROSITE-ProRule" id="PRU00094"/>
    </source>
</evidence>
<protein>
    <recommendedName>
        <fullName evidence="12">GATA-type domain-containing protein</fullName>
    </recommendedName>
</protein>
<keyword evidence="4" id="KW-0862">Zinc</keyword>
<accession>A0A2N9GQS4</accession>
<dbReference type="EMBL" id="OIVN01002224">
    <property type="protein sequence ID" value="SPD01798.1"/>
    <property type="molecule type" value="Genomic_DNA"/>
</dbReference>
<name>A0A2N9GQS4_FAGSY</name>
<dbReference type="AlphaFoldDB" id="A0A2N9GQS4"/>
<feature type="region of interest" description="Disordered" evidence="11">
    <location>
        <begin position="115"/>
        <end position="146"/>
    </location>
</feature>
<evidence type="ECO:0000256" key="8">
    <source>
        <dbReference type="ARBA" id="ARBA00023163"/>
    </source>
</evidence>
<evidence type="ECO:0000256" key="1">
    <source>
        <dbReference type="ARBA" id="ARBA00005694"/>
    </source>
</evidence>
<dbReference type="GO" id="GO:0030154">
    <property type="term" value="P:cell differentiation"/>
    <property type="evidence" value="ECO:0007669"/>
    <property type="project" value="TreeGrafter"/>
</dbReference>
<dbReference type="FunFam" id="3.30.50.10:FF:000018">
    <property type="entry name" value="GATA transcription factor"/>
    <property type="match status" value="1"/>
</dbReference>
<evidence type="ECO:0000256" key="2">
    <source>
        <dbReference type="ARBA" id="ARBA00022723"/>
    </source>
</evidence>
<evidence type="ECO:0000256" key="7">
    <source>
        <dbReference type="ARBA" id="ARBA00023159"/>
    </source>
</evidence>
<organism evidence="13">
    <name type="scientific">Fagus sylvatica</name>
    <name type="common">Beechnut</name>
    <dbReference type="NCBI Taxonomy" id="28930"/>
    <lineage>
        <taxon>Eukaryota</taxon>
        <taxon>Viridiplantae</taxon>
        <taxon>Streptophyta</taxon>
        <taxon>Embryophyta</taxon>
        <taxon>Tracheophyta</taxon>
        <taxon>Spermatophyta</taxon>
        <taxon>Magnoliopsida</taxon>
        <taxon>eudicotyledons</taxon>
        <taxon>Gunneridae</taxon>
        <taxon>Pentapetalae</taxon>
        <taxon>rosids</taxon>
        <taxon>fabids</taxon>
        <taxon>Fagales</taxon>
        <taxon>Fagaceae</taxon>
        <taxon>Fagus</taxon>
    </lineage>
</organism>
<feature type="compositionally biased region" description="Low complexity" evidence="11">
    <location>
        <begin position="235"/>
        <end position="261"/>
    </location>
</feature>
<feature type="domain" description="GATA-type" evidence="12">
    <location>
        <begin position="301"/>
        <end position="337"/>
    </location>
</feature>
<evidence type="ECO:0000256" key="4">
    <source>
        <dbReference type="ARBA" id="ARBA00022833"/>
    </source>
</evidence>
<sequence length="390" mass="42359">MLYRTHHPFSFQFHTSTSSILPPTATTTNSIPSLPFSTNPSLPFSTNPSLQAEKEMECVEAALKTSLRKEMALKSSPQAVFEDMWAVNGQNGVACDDLFVDELLDFSNEDGFVKAEEEEEEEDKGFVSVSPQQDHENSNTNTFTVKDEFGSVPTSELAVPADDLANLEWLSHFVEDSFSEFSAPYPPGILIEKPKNEASEPEPETPSDETKPCFKTPVPAKARSKRTRTGGRVWSLGSPSLTESSSSSTSSSSSSSPSSSGLIYANPAQNSEPVNMEGKPPLKKQKKKLAAEGGVVGSGGAQPPRRCSHCGVQKTPQWRTGPMGAKTLCNACGVRYKSGRLLPEYRPACSPTFSTELHSNHHRKVLEMRRKKEVVGVTQSGLAPTVVPSF</sequence>
<comment type="similarity">
    <text evidence="1">Belongs to the type IV zinc-finger family. Class A subfamily.</text>
</comment>
<proteinExistence type="inferred from homology"/>
<evidence type="ECO:0000259" key="12">
    <source>
        <dbReference type="PROSITE" id="PS50114"/>
    </source>
</evidence>
<keyword evidence="8" id="KW-0804">Transcription</keyword>
<keyword evidence="5" id="KW-0805">Transcription regulation</keyword>
<dbReference type="GO" id="GO:0008270">
    <property type="term" value="F:zinc ion binding"/>
    <property type="evidence" value="ECO:0007669"/>
    <property type="project" value="UniProtKB-KW"/>
</dbReference>
<dbReference type="PROSITE" id="PS50114">
    <property type="entry name" value="GATA_ZN_FINGER_2"/>
    <property type="match status" value="1"/>
</dbReference>
<dbReference type="GO" id="GO:0043565">
    <property type="term" value="F:sequence-specific DNA binding"/>
    <property type="evidence" value="ECO:0007669"/>
    <property type="project" value="InterPro"/>
</dbReference>
<dbReference type="Pfam" id="PF00320">
    <property type="entry name" value="GATA"/>
    <property type="match status" value="1"/>
</dbReference>
<dbReference type="PANTHER" id="PTHR45658">
    <property type="entry name" value="GATA TRANSCRIPTION FACTOR"/>
    <property type="match status" value="1"/>
</dbReference>
<dbReference type="SUPFAM" id="SSF57716">
    <property type="entry name" value="Glucocorticoid receptor-like (DNA-binding domain)"/>
    <property type="match status" value="1"/>
</dbReference>
<dbReference type="CDD" id="cd00202">
    <property type="entry name" value="ZnF_GATA"/>
    <property type="match status" value="1"/>
</dbReference>
<keyword evidence="2" id="KW-0479">Metal-binding</keyword>
<dbReference type="InterPro" id="IPR051140">
    <property type="entry name" value="GATA_TF"/>
</dbReference>
<keyword evidence="6" id="KW-0238">DNA-binding</keyword>
<keyword evidence="3 10" id="KW-0863">Zinc-finger</keyword>
<dbReference type="GO" id="GO:0006355">
    <property type="term" value="P:regulation of DNA-templated transcription"/>
    <property type="evidence" value="ECO:0007669"/>
    <property type="project" value="InterPro"/>
</dbReference>
<dbReference type="GO" id="GO:0005634">
    <property type="term" value="C:nucleus"/>
    <property type="evidence" value="ECO:0007669"/>
    <property type="project" value="TreeGrafter"/>
</dbReference>
<gene>
    <name evidence="13" type="ORF">FSB_LOCUS29680</name>
</gene>